<keyword evidence="3" id="KW-1185">Reference proteome</keyword>
<dbReference type="OrthoDB" id="9777619at2"/>
<dbReference type="RefSeq" id="WP_094016295.1">
    <property type="nucleotide sequence ID" value="NZ_NMQW01000025.1"/>
</dbReference>
<dbReference type="Pfam" id="PF02811">
    <property type="entry name" value="PHP"/>
    <property type="match status" value="1"/>
</dbReference>
<dbReference type="GO" id="GO:0003824">
    <property type="term" value="F:catalytic activity"/>
    <property type="evidence" value="ECO:0007669"/>
    <property type="project" value="InterPro"/>
</dbReference>
<dbReference type="InterPro" id="IPR016195">
    <property type="entry name" value="Pol/histidinol_Pase-like"/>
</dbReference>
<sequence length="256" mass="29033">MIIDFHTHMKLTKKVAFSLEYFRKSIEEAKESGLTALTLTEHFNTYRFGDMYDALDQEYAYHGDCYDVDGFKVFTGMEIDVKEGGHILFVGNRQAIRDIRRQLDGHETEDRFIGLETLFRIGEPYDLLKTGAHPFRESNPLHHVAAELLMQFDCFDLNGKDMYKYGVDTMREQVLKFGSQLGVPVVGGSDTHHPMQFGCVVNHLDEACTTVAELKRSVQQGRYRIDISPCLATKVKAANTIKKMLKANLEPGAVVS</sequence>
<dbReference type="Gene3D" id="3.20.20.140">
    <property type="entry name" value="Metal-dependent hydrolases"/>
    <property type="match status" value="1"/>
</dbReference>
<protein>
    <submittedName>
        <fullName evidence="2">Histidinol-phosphatase</fullName>
    </submittedName>
</protein>
<accession>A0A229UMX5</accession>
<dbReference type="Pfam" id="PF13263">
    <property type="entry name" value="PHP_C"/>
    <property type="match status" value="1"/>
</dbReference>
<dbReference type="SUPFAM" id="SSF89550">
    <property type="entry name" value="PHP domain-like"/>
    <property type="match status" value="1"/>
</dbReference>
<name>A0A229UMX5_9BACL</name>
<dbReference type="InterPro" id="IPR004013">
    <property type="entry name" value="PHP_dom"/>
</dbReference>
<evidence type="ECO:0000259" key="1">
    <source>
        <dbReference type="Pfam" id="PF02811"/>
    </source>
</evidence>
<feature type="domain" description="PHP" evidence="1">
    <location>
        <begin position="18"/>
        <end position="87"/>
    </location>
</feature>
<gene>
    <name evidence="2" type="ORF">CF651_18240</name>
</gene>
<organism evidence="2 3">
    <name type="scientific">Paenibacillus rigui</name>
    <dbReference type="NCBI Taxonomy" id="554312"/>
    <lineage>
        <taxon>Bacteria</taxon>
        <taxon>Bacillati</taxon>
        <taxon>Bacillota</taxon>
        <taxon>Bacilli</taxon>
        <taxon>Bacillales</taxon>
        <taxon>Paenibacillaceae</taxon>
        <taxon>Paenibacillus</taxon>
    </lineage>
</organism>
<dbReference type="EMBL" id="NMQW01000025">
    <property type="protein sequence ID" value="OXM84847.1"/>
    <property type="molecule type" value="Genomic_DNA"/>
</dbReference>
<dbReference type="AlphaFoldDB" id="A0A229UMX5"/>
<reference evidence="2 3" key="1">
    <citation type="submission" date="2017-07" db="EMBL/GenBank/DDBJ databases">
        <title>Genome sequencing and assembly of Paenibacillus rigui.</title>
        <authorList>
            <person name="Mayilraj S."/>
        </authorList>
    </citation>
    <scope>NUCLEOTIDE SEQUENCE [LARGE SCALE GENOMIC DNA]</scope>
    <source>
        <strain evidence="2 3">JCM 16352</strain>
    </source>
</reference>
<evidence type="ECO:0000313" key="2">
    <source>
        <dbReference type="EMBL" id="OXM84847.1"/>
    </source>
</evidence>
<proteinExistence type="predicted"/>
<dbReference type="Proteomes" id="UP000215509">
    <property type="component" value="Unassembled WGS sequence"/>
</dbReference>
<evidence type="ECO:0000313" key="3">
    <source>
        <dbReference type="Proteomes" id="UP000215509"/>
    </source>
</evidence>
<comment type="caution">
    <text evidence="2">The sequence shown here is derived from an EMBL/GenBank/DDBJ whole genome shotgun (WGS) entry which is preliminary data.</text>
</comment>